<dbReference type="EMBL" id="FO203431">
    <property type="protein sequence ID" value="CCH89604.1"/>
    <property type="molecule type" value="Genomic_DNA"/>
</dbReference>
<dbReference type="PANTHER" id="PTHR43194">
    <property type="entry name" value="HYDROLASE ALPHA/BETA FOLD FAMILY"/>
    <property type="match status" value="1"/>
</dbReference>
<dbReference type="OrthoDB" id="3249793at2"/>
<sequence>MTLTAVRLPGPAGTLAGWTAGPVAPTGAPLVLIHPINTRGLVWADVAELLAADRTVLMPDLRAHGDSDATGDLGLDPWTDDVEAFMDAAGLDGPFHVAGGSLGGSLAVCLADRRRGSVLSVTGMGSALHFPDLDPEGSTAMFTELGVAGAFRAAFSGPGTFGPGVDPELVERGIALANPNDVDTVVRVWKATVTSDSRDRAAGLDVPALVITGEHDATCTPALGLEMARSLGTEQVIVPGVGHLPMLERPQRIAFLLGRLLAEAEAAGRPGQS</sequence>
<dbReference type="Gene3D" id="3.40.50.1820">
    <property type="entry name" value="alpha/beta hydrolase"/>
    <property type="match status" value="1"/>
</dbReference>
<dbReference type="AlphaFoldDB" id="I4F1U1"/>
<dbReference type="InterPro" id="IPR050228">
    <property type="entry name" value="Carboxylesterase_BioH"/>
</dbReference>
<evidence type="ECO:0000313" key="3">
    <source>
        <dbReference type="Proteomes" id="UP000006461"/>
    </source>
</evidence>
<keyword evidence="2" id="KW-0378">Hydrolase</keyword>
<dbReference type="STRING" id="477641.MODMU_4207"/>
<reference evidence="2 3" key="1">
    <citation type="journal article" date="2012" name="J. Bacteriol.">
        <title>Genome Sequence of Radiation-Resistant Modestobacter marinus Strain BC501, a Representative Actinobacterium That Thrives on Calcareous Stone Surfaces.</title>
        <authorList>
            <person name="Normand P."/>
            <person name="Gury J."/>
            <person name="Pujic P."/>
            <person name="Chouaia B."/>
            <person name="Crotti E."/>
            <person name="Brusetti L."/>
            <person name="Daffonchio D."/>
            <person name="Vacherie B."/>
            <person name="Barbe V."/>
            <person name="Medigue C."/>
            <person name="Calteau A."/>
            <person name="Ghodhbane-Gtari F."/>
            <person name="Essoussi I."/>
            <person name="Nouioui I."/>
            <person name="Abbassi-Ghozzi I."/>
            <person name="Gtari M."/>
        </authorList>
    </citation>
    <scope>NUCLEOTIDE SEQUENCE [LARGE SCALE GENOMIC DNA]</scope>
    <source>
        <strain evidence="3">BC 501</strain>
    </source>
</reference>
<gene>
    <name evidence="2" type="ordered locus">MODMU_4207</name>
</gene>
<feature type="domain" description="AB hydrolase-1" evidence="1">
    <location>
        <begin position="30"/>
        <end position="254"/>
    </location>
</feature>
<dbReference type="InterPro" id="IPR029058">
    <property type="entry name" value="AB_hydrolase_fold"/>
</dbReference>
<dbReference type="InterPro" id="IPR000073">
    <property type="entry name" value="AB_hydrolase_1"/>
</dbReference>
<name>I4F1U1_MODI5</name>
<evidence type="ECO:0000259" key="1">
    <source>
        <dbReference type="Pfam" id="PF12697"/>
    </source>
</evidence>
<dbReference type="GO" id="GO:0016787">
    <property type="term" value="F:hydrolase activity"/>
    <property type="evidence" value="ECO:0007669"/>
    <property type="project" value="UniProtKB-KW"/>
</dbReference>
<keyword evidence="3" id="KW-1185">Reference proteome</keyword>
<protein>
    <submittedName>
        <fullName evidence="2">Alpha/beta hydrolase</fullName>
    </submittedName>
</protein>
<dbReference type="Pfam" id="PF12697">
    <property type="entry name" value="Abhydrolase_6"/>
    <property type="match status" value="1"/>
</dbReference>
<dbReference type="PANTHER" id="PTHR43194:SF2">
    <property type="entry name" value="PEROXISOMAL MEMBRANE PROTEIN LPX1"/>
    <property type="match status" value="1"/>
</dbReference>
<accession>I4F1U1</accession>
<organism evidence="2 3">
    <name type="scientific">Modestobacter italicus (strain DSM 44449 / CECT 9708 / BC 501)</name>
    <dbReference type="NCBI Taxonomy" id="2732864"/>
    <lineage>
        <taxon>Bacteria</taxon>
        <taxon>Bacillati</taxon>
        <taxon>Actinomycetota</taxon>
        <taxon>Actinomycetes</taxon>
        <taxon>Geodermatophilales</taxon>
        <taxon>Geodermatophilaceae</taxon>
        <taxon>Modestobacter</taxon>
    </lineage>
</organism>
<dbReference type="HOGENOM" id="CLU_936653_0_0_11"/>
<dbReference type="KEGG" id="mmar:MODMU_4207"/>
<proteinExistence type="predicted"/>
<dbReference type="OMA" id="EWADDCA"/>
<dbReference type="eggNOG" id="COG2267">
    <property type="taxonomic scope" value="Bacteria"/>
</dbReference>
<dbReference type="Proteomes" id="UP000006461">
    <property type="component" value="Chromosome"/>
</dbReference>
<dbReference type="SUPFAM" id="SSF53474">
    <property type="entry name" value="alpha/beta-Hydrolases"/>
    <property type="match status" value="1"/>
</dbReference>
<dbReference type="PATRIC" id="fig|477641.3.peg.3929"/>
<evidence type="ECO:0000313" key="2">
    <source>
        <dbReference type="EMBL" id="CCH89604.1"/>
    </source>
</evidence>